<reference evidence="2 3" key="1">
    <citation type="journal article" date="2018" name="PLoS ONE">
        <title>The draft genome of Kipferlia bialata reveals reductive genome evolution in fornicate parasites.</title>
        <authorList>
            <person name="Tanifuji G."/>
            <person name="Takabayashi S."/>
            <person name="Kume K."/>
            <person name="Takagi M."/>
            <person name="Nakayama T."/>
            <person name="Kamikawa R."/>
            <person name="Inagaki Y."/>
            <person name="Hashimoto T."/>
        </authorList>
    </citation>
    <scope>NUCLEOTIDE SEQUENCE [LARGE SCALE GENOMIC DNA]</scope>
    <source>
        <strain evidence="2">NY0173</strain>
    </source>
</reference>
<evidence type="ECO:0000256" key="1">
    <source>
        <dbReference type="SAM" id="MobiDB-lite"/>
    </source>
</evidence>
<evidence type="ECO:0000313" key="2">
    <source>
        <dbReference type="EMBL" id="GCA62053.1"/>
    </source>
</evidence>
<sequence length="210" mass="23303">MAKRPARCTTDVPDLSPVPPPAVRHHVAQGDTHLPSVHPLPLASGAAPTPSDVPGRSNAVIRGLIGERLHSEEPITALVDVSVRICHENISEDVLRQIRDMVVPEFIEELTVGIHDMDREVVLELVPALPGSGRLYTTSLEADFVKANVLRRVARRCNNRWFRELSGGAERFCGVRGCYLEFVLSIPQMFRVKGEVSQTHKDRSVQVTYM</sequence>
<keyword evidence="3" id="KW-1185">Reference proteome</keyword>
<dbReference type="AlphaFoldDB" id="A0A391NU91"/>
<dbReference type="Proteomes" id="UP000265618">
    <property type="component" value="Unassembled WGS sequence"/>
</dbReference>
<dbReference type="EMBL" id="BDIP01000112">
    <property type="protein sequence ID" value="GCA62053.1"/>
    <property type="molecule type" value="Genomic_DNA"/>
</dbReference>
<proteinExistence type="predicted"/>
<gene>
    <name evidence="2" type="ORF">KIPB_000891</name>
</gene>
<comment type="caution">
    <text evidence="2">The sequence shown here is derived from an EMBL/GenBank/DDBJ whole genome shotgun (WGS) entry which is preliminary data.</text>
</comment>
<feature type="region of interest" description="Disordered" evidence="1">
    <location>
        <begin position="1"/>
        <end position="20"/>
    </location>
</feature>
<feature type="region of interest" description="Disordered" evidence="1">
    <location>
        <begin position="32"/>
        <end position="55"/>
    </location>
</feature>
<protein>
    <submittedName>
        <fullName evidence="2">Uncharacterized protein</fullName>
    </submittedName>
</protein>
<organism evidence="2 3">
    <name type="scientific">Kipferlia bialata</name>
    <dbReference type="NCBI Taxonomy" id="797122"/>
    <lineage>
        <taxon>Eukaryota</taxon>
        <taxon>Metamonada</taxon>
        <taxon>Carpediemonas-like organisms</taxon>
        <taxon>Kipferlia</taxon>
    </lineage>
</organism>
<evidence type="ECO:0000313" key="3">
    <source>
        <dbReference type="Proteomes" id="UP000265618"/>
    </source>
</evidence>
<name>A0A391NU91_9EUKA</name>
<accession>A0A391NU91</accession>